<feature type="compositionally biased region" description="Polar residues" evidence="3">
    <location>
        <begin position="1"/>
        <end position="12"/>
    </location>
</feature>
<dbReference type="Pfam" id="PF00076">
    <property type="entry name" value="RRM_1"/>
    <property type="match status" value="2"/>
</dbReference>
<sequence length="366" mass="40027">MRESRTINTPTTMAKKRKLEAEPSQINEDVKSVAGDKVEEIGHDEVEVVEEEEAHAEEDDPHSICCVGEEPISINNVGGNAKESLVQLLTEAADRHADVAARVRASADLEPSNRKIFVHGLKWDTTTETLFEEFAKFGEIEDCRVITDKATGRSKGYGFVLFKTRLEARQALKEPQKLIDERMTSSQLASVGSIATAFPQKPVTEYTQRKIFVGNVGEDLDPEKVKNFFSMCGEIEEGPLGLDRETGKPKGFCFQQAIDGPKPRAKNLQYVDNVYPSMVGSTMAPPPYMQLDPSAAVGQALSLLGAFGVATGMYNNSIVVPGGYGMGGVVNMGSAGLEGSWNQRGYPTNQMRRRGRGRGRHGRKGQ</sequence>
<evidence type="ECO:0000256" key="1">
    <source>
        <dbReference type="ARBA" id="ARBA00022884"/>
    </source>
</evidence>
<keyword evidence="1 2" id="KW-0694">RNA-binding</keyword>
<dbReference type="PANTHER" id="PTHR48024">
    <property type="entry name" value="GEO13361P1-RELATED"/>
    <property type="match status" value="1"/>
</dbReference>
<organism evidence="5">
    <name type="scientific">Salvia splendens</name>
    <name type="common">Scarlet sage</name>
    <dbReference type="NCBI Taxonomy" id="180675"/>
    <lineage>
        <taxon>Eukaryota</taxon>
        <taxon>Viridiplantae</taxon>
        <taxon>Streptophyta</taxon>
        <taxon>Embryophyta</taxon>
        <taxon>Tracheophyta</taxon>
        <taxon>Spermatophyta</taxon>
        <taxon>Magnoliopsida</taxon>
        <taxon>eudicotyledons</taxon>
        <taxon>Gunneridae</taxon>
        <taxon>Pentapetalae</taxon>
        <taxon>asterids</taxon>
        <taxon>lamiids</taxon>
        <taxon>Lamiales</taxon>
        <taxon>Lamiaceae</taxon>
        <taxon>Nepetoideae</taxon>
        <taxon>Mentheae</taxon>
        <taxon>Salviinae</taxon>
        <taxon>Salvia</taxon>
        <taxon>Salvia subgen. Calosphace</taxon>
        <taxon>core Calosphace</taxon>
    </lineage>
</organism>
<feature type="domain" description="RRM" evidence="4">
    <location>
        <begin position="114"/>
        <end position="201"/>
    </location>
</feature>
<feature type="region of interest" description="Disordered" evidence="3">
    <location>
        <begin position="1"/>
        <end position="30"/>
    </location>
</feature>
<reference evidence="5" key="1">
    <citation type="submission" date="2018-01" db="EMBL/GenBank/DDBJ databases">
        <authorList>
            <person name="Mao J.F."/>
        </authorList>
    </citation>
    <scope>NUCLEOTIDE SEQUENCE</scope>
    <source>
        <strain evidence="5">Huo1</strain>
        <tissue evidence="5">Leaf</tissue>
    </source>
</reference>
<evidence type="ECO:0000313" key="6">
    <source>
        <dbReference type="Proteomes" id="UP000298416"/>
    </source>
</evidence>
<dbReference type="SUPFAM" id="SSF54928">
    <property type="entry name" value="RNA-binding domain, RBD"/>
    <property type="match status" value="1"/>
</dbReference>
<comment type="caution">
    <text evidence="5">The sequence shown here is derived from an EMBL/GenBank/DDBJ whole genome shotgun (WGS) entry which is preliminary data.</text>
</comment>
<evidence type="ECO:0000313" key="5">
    <source>
        <dbReference type="EMBL" id="KAG6413135.1"/>
    </source>
</evidence>
<dbReference type="AlphaFoldDB" id="A0A8X8XJA5"/>
<feature type="region of interest" description="Disordered" evidence="3">
    <location>
        <begin position="339"/>
        <end position="366"/>
    </location>
</feature>
<accession>A0A8X8XJA5</accession>
<gene>
    <name evidence="5" type="ORF">SASPL_125837</name>
</gene>
<keyword evidence="6" id="KW-1185">Reference proteome</keyword>
<dbReference type="GO" id="GO:0003723">
    <property type="term" value="F:RNA binding"/>
    <property type="evidence" value="ECO:0007669"/>
    <property type="project" value="UniProtKB-UniRule"/>
</dbReference>
<dbReference type="InterPro" id="IPR035979">
    <property type="entry name" value="RBD_domain_sf"/>
</dbReference>
<dbReference type="PANTHER" id="PTHR48024:SF9">
    <property type="entry name" value="UBP1-ASSOCIATED PROTEINS 1A-RELATED"/>
    <property type="match status" value="1"/>
</dbReference>
<name>A0A8X8XJA5_SALSN</name>
<dbReference type="EMBL" id="PNBA02000009">
    <property type="protein sequence ID" value="KAG6413135.1"/>
    <property type="molecule type" value="Genomic_DNA"/>
</dbReference>
<reference evidence="5" key="2">
    <citation type="submission" date="2020-08" db="EMBL/GenBank/DDBJ databases">
        <title>Plant Genome Project.</title>
        <authorList>
            <person name="Zhang R.-G."/>
        </authorList>
    </citation>
    <scope>NUCLEOTIDE SEQUENCE</scope>
    <source>
        <strain evidence="5">Huo1</strain>
        <tissue evidence="5">Leaf</tissue>
    </source>
</reference>
<dbReference type="Gene3D" id="3.30.70.330">
    <property type="match status" value="2"/>
</dbReference>
<dbReference type="PROSITE" id="PS50102">
    <property type="entry name" value="RRM"/>
    <property type="match status" value="2"/>
</dbReference>
<dbReference type="GO" id="GO:0005634">
    <property type="term" value="C:nucleus"/>
    <property type="evidence" value="ECO:0007669"/>
    <property type="project" value="TreeGrafter"/>
</dbReference>
<dbReference type="SMART" id="SM00360">
    <property type="entry name" value="RRM"/>
    <property type="match status" value="2"/>
</dbReference>
<proteinExistence type="predicted"/>
<evidence type="ECO:0000256" key="2">
    <source>
        <dbReference type="PROSITE-ProRule" id="PRU00176"/>
    </source>
</evidence>
<feature type="domain" description="RRM" evidence="4">
    <location>
        <begin position="209"/>
        <end position="254"/>
    </location>
</feature>
<dbReference type="InterPro" id="IPR000504">
    <property type="entry name" value="RRM_dom"/>
</dbReference>
<dbReference type="Proteomes" id="UP000298416">
    <property type="component" value="Unassembled WGS sequence"/>
</dbReference>
<evidence type="ECO:0000259" key="4">
    <source>
        <dbReference type="PROSITE" id="PS50102"/>
    </source>
</evidence>
<dbReference type="InterPro" id="IPR012677">
    <property type="entry name" value="Nucleotide-bd_a/b_plait_sf"/>
</dbReference>
<dbReference type="InterPro" id="IPR050886">
    <property type="entry name" value="RNA-binding_reg"/>
</dbReference>
<protein>
    <recommendedName>
        <fullName evidence="4">RRM domain-containing protein</fullName>
    </recommendedName>
</protein>
<evidence type="ECO:0000256" key="3">
    <source>
        <dbReference type="SAM" id="MobiDB-lite"/>
    </source>
</evidence>
<feature type="compositionally biased region" description="Basic residues" evidence="3">
    <location>
        <begin position="351"/>
        <end position="366"/>
    </location>
</feature>
<feature type="compositionally biased region" description="Polar residues" evidence="3">
    <location>
        <begin position="340"/>
        <end position="350"/>
    </location>
</feature>